<dbReference type="PANTHER" id="PTHR30258">
    <property type="entry name" value="TYPE II SECRETION SYSTEM PROTEIN GSPE-RELATED"/>
    <property type="match status" value="1"/>
</dbReference>
<dbReference type="Pfam" id="PF00437">
    <property type="entry name" value="T2SSE"/>
    <property type="match status" value="1"/>
</dbReference>
<dbReference type="Gene3D" id="3.40.50.300">
    <property type="entry name" value="P-loop containing nucleotide triphosphate hydrolases"/>
    <property type="match status" value="1"/>
</dbReference>
<keyword evidence="5 8" id="KW-0653">Protein transport</keyword>
<dbReference type="FunFam" id="3.30.450.90:FF:000001">
    <property type="entry name" value="Type II secretion system ATPase GspE"/>
    <property type="match status" value="1"/>
</dbReference>
<evidence type="ECO:0000256" key="3">
    <source>
        <dbReference type="ARBA" id="ARBA00022741"/>
    </source>
</evidence>
<keyword evidence="2 8" id="KW-0813">Transport</keyword>
<evidence type="ECO:0000256" key="2">
    <source>
        <dbReference type="ARBA" id="ARBA00022448"/>
    </source>
</evidence>
<dbReference type="EMBL" id="JACAQE010000015">
    <property type="protein sequence ID" value="NWC18458.1"/>
    <property type="molecule type" value="Genomic_DNA"/>
</dbReference>
<dbReference type="PANTHER" id="PTHR30258:SF2">
    <property type="entry name" value="COMG OPERON PROTEIN 1"/>
    <property type="match status" value="1"/>
</dbReference>
<comment type="catalytic activity">
    <reaction evidence="7">
        <text>ATP + H2O + cellular proteinSide 1 = ADP + phosphate + cellular proteinSide 2.</text>
        <dbReference type="EC" id="7.4.2.8"/>
    </reaction>
</comment>
<gene>
    <name evidence="10" type="primary">gspE</name>
    <name evidence="10" type="ORF">HX845_32770</name>
</gene>
<dbReference type="SUPFAM" id="SSF52540">
    <property type="entry name" value="P-loop containing nucleoside triphosphate hydrolases"/>
    <property type="match status" value="1"/>
</dbReference>
<evidence type="ECO:0000256" key="6">
    <source>
        <dbReference type="ARBA" id="ARBA00022967"/>
    </source>
</evidence>
<dbReference type="GO" id="GO:0008564">
    <property type="term" value="F:protein-exporting ATPase activity"/>
    <property type="evidence" value="ECO:0007669"/>
    <property type="project" value="UniProtKB-EC"/>
</dbReference>
<evidence type="ECO:0000259" key="9">
    <source>
        <dbReference type="PROSITE" id="PS00662"/>
    </source>
</evidence>
<name>A0A7Y7Y701_9PSED</name>
<dbReference type="InterPro" id="IPR027417">
    <property type="entry name" value="P-loop_NTPase"/>
</dbReference>
<evidence type="ECO:0000256" key="5">
    <source>
        <dbReference type="ARBA" id="ARBA00022927"/>
    </source>
</evidence>
<evidence type="ECO:0000313" key="11">
    <source>
        <dbReference type="Proteomes" id="UP000517547"/>
    </source>
</evidence>
<feature type="domain" description="Bacterial type II secretion system protein E" evidence="9">
    <location>
        <begin position="385"/>
        <end position="399"/>
    </location>
</feature>
<keyword evidence="3 8" id="KW-0547">Nucleotide-binding</keyword>
<keyword evidence="4 8" id="KW-0067">ATP-binding</keyword>
<dbReference type="InterPro" id="IPR037257">
    <property type="entry name" value="T2SS_E_N_sf"/>
</dbReference>
<dbReference type="Proteomes" id="UP000517547">
    <property type="component" value="Unassembled WGS sequence"/>
</dbReference>
<dbReference type="Pfam" id="PF05157">
    <property type="entry name" value="MshEN"/>
    <property type="match status" value="1"/>
</dbReference>
<dbReference type="InterPro" id="IPR007831">
    <property type="entry name" value="T2SS_GspE_N"/>
</dbReference>
<dbReference type="GO" id="GO:0005886">
    <property type="term" value="C:plasma membrane"/>
    <property type="evidence" value="ECO:0007669"/>
    <property type="project" value="UniProtKB-SubCell"/>
</dbReference>
<dbReference type="SUPFAM" id="SSF160246">
    <property type="entry name" value="EspE N-terminal domain-like"/>
    <property type="match status" value="1"/>
</dbReference>
<evidence type="ECO:0000256" key="8">
    <source>
        <dbReference type="RuleBase" id="RU366070"/>
    </source>
</evidence>
<dbReference type="Gene3D" id="1.10.40.70">
    <property type="match status" value="1"/>
</dbReference>
<dbReference type="GO" id="GO:0015627">
    <property type="term" value="C:type II protein secretion system complex"/>
    <property type="evidence" value="ECO:0007669"/>
    <property type="project" value="UniProtKB-UniRule"/>
</dbReference>
<dbReference type="InterPro" id="IPR001482">
    <property type="entry name" value="T2SS/T4SS_dom"/>
</dbReference>
<dbReference type="PROSITE" id="PS00662">
    <property type="entry name" value="T2SP_E"/>
    <property type="match status" value="1"/>
</dbReference>
<evidence type="ECO:0000313" key="10">
    <source>
        <dbReference type="EMBL" id="NWC18458.1"/>
    </source>
</evidence>
<sequence length="567" mass="62580">MNALMSPDPGRLAIDWLVNEGRLKLTDVDRAQQLQDASARHDSTELLARLGLVSEQDLALAWSTLLDTPLLTLADAPELLEEPPELAPRFLKEHCLVPLSAAGSELHVLIANPNQADALHALEYACQCPVRLSIGQRGDIEQLIERYYGRGRSAMGTLIENLEEDPGNQKTDIEHLKDLASEAPVIRLVNLLLQRAVEQRASDIHIEPFENQLNVRYRVDGVLHLAEAPPVSSSAAVISRIKIMARLDIAERRLPQDGRIMLRVQGKELDLRVSTVPTGFGESVVMRLLDRQTVTFDFQSLGFDGARLDALLNVLERPHGILLVTGPTGSGKTTTLYTALVRLNTAERKIITVEDPVEYQLEGINQIQVKPGIGLDFAGVLRAIVRQDPDVIMIGEMRDLETCRIAIQSSLTGHLVLSTLHTNSAAASITRLLDMGVESYLIASTVNGILAQRLVRRLAPEWRESFEAPPELIAEHQLERFTDERPIRLYRPRADAPGGGYRGRSALSELLVMNDTLRSLLMRHADAATLEQAARAGGLRTLYEDGLRQALAGITSLEEVLRVTHGD</sequence>
<dbReference type="InterPro" id="IPR013369">
    <property type="entry name" value="T2SS_GspE"/>
</dbReference>
<dbReference type="NCBIfam" id="TIGR02533">
    <property type="entry name" value="type_II_gspE"/>
    <property type="match status" value="1"/>
</dbReference>
<dbReference type="Gene3D" id="3.30.450.90">
    <property type="match status" value="1"/>
</dbReference>
<dbReference type="GO" id="GO:0005524">
    <property type="term" value="F:ATP binding"/>
    <property type="evidence" value="ECO:0007669"/>
    <property type="project" value="UniProtKB-UniRule"/>
</dbReference>
<comment type="subcellular location">
    <subcellularLocation>
        <location evidence="8">Cell inner membrane</location>
    </subcellularLocation>
</comment>
<accession>A0A7Y7Y701</accession>
<dbReference type="InterPro" id="IPR003593">
    <property type="entry name" value="AAA+_ATPase"/>
</dbReference>
<dbReference type="FunFam" id="3.40.50.300:FF:000398">
    <property type="entry name" value="Type IV pilus assembly ATPase PilB"/>
    <property type="match status" value="1"/>
</dbReference>
<comment type="caution">
    <text evidence="10">The sequence shown here is derived from an EMBL/GenBank/DDBJ whole genome shotgun (WGS) entry which is preliminary data.</text>
</comment>
<organism evidence="10 11">
    <name type="scientific">Pseudomonas gingeri</name>
    <dbReference type="NCBI Taxonomy" id="117681"/>
    <lineage>
        <taxon>Bacteria</taxon>
        <taxon>Pseudomonadati</taxon>
        <taxon>Pseudomonadota</taxon>
        <taxon>Gammaproteobacteria</taxon>
        <taxon>Pseudomonadales</taxon>
        <taxon>Pseudomonadaceae</taxon>
        <taxon>Pseudomonas</taxon>
    </lineage>
</organism>
<protein>
    <recommendedName>
        <fullName evidence="8">Type II secretion system protein E</fullName>
        <shortName evidence="8">T2SS protein E</shortName>
    </recommendedName>
    <alternativeName>
        <fullName evidence="8">Type II traffic warden ATPase</fullName>
    </alternativeName>
</protein>
<reference evidence="10 11" key="1">
    <citation type="submission" date="2020-04" db="EMBL/GenBank/DDBJ databases">
        <title>Molecular characterization of pseudomonads from Agaricus bisporus reveal novel blotch 2 pathogens in Western Europe.</title>
        <authorList>
            <person name="Taparia T."/>
            <person name="Krijger M."/>
            <person name="Haynes E."/>
            <person name="Elpinstone J.G."/>
            <person name="Noble R."/>
            <person name="Van Der Wolf J."/>
        </authorList>
    </citation>
    <scope>NUCLEOTIDE SEQUENCE [LARGE SCALE GENOMIC DNA]</scope>
    <source>
        <strain evidence="10 11">IPO3738</strain>
    </source>
</reference>
<dbReference type="Gene3D" id="3.30.300.160">
    <property type="entry name" value="Type II secretion system, protein E, N-terminal domain"/>
    <property type="match status" value="1"/>
</dbReference>
<dbReference type="AlphaFoldDB" id="A0A7Y7Y701"/>
<dbReference type="SMART" id="SM00382">
    <property type="entry name" value="AAA"/>
    <property type="match status" value="1"/>
</dbReference>
<comment type="function">
    <text evidence="8">ATPase component of the type II secretion system required for the energy-dependent secretion of extracellular factors such as proteases and toxins from the periplasm. Acts as a molecular motor to provide the energy that is required for assembly of the pseudopilus and the extrusion of substrates generated in the cytoplasm.</text>
</comment>
<proteinExistence type="inferred from homology"/>
<evidence type="ECO:0000256" key="1">
    <source>
        <dbReference type="ARBA" id="ARBA00006611"/>
    </source>
</evidence>
<dbReference type="RefSeq" id="WP_103033113.1">
    <property type="nucleotide sequence ID" value="NZ_JACAQE010000015.1"/>
</dbReference>
<comment type="similarity">
    <text evidence="1 8">Belongs to the GSP E family.</text>
</comment>
<dbReference type="CDD" id="cd01129">
    <property type="entry name" value="PulE-GspE-like"/>
    <property type="match status" value="1"/>
</dbReference>
<dbReference type="GO" id="GO:0015628">
    <property type="term" value="P:protein secretion by the type II secretion system"/>
    <property type="evidence" value="ECO:0007669"/>
    <property type="project" value="UniProtKB-UniRule"/>
</dbReference>
<dbReference type="GO" id="GO:0016887">
    <property type="term" value="F:ATP hydrolysis activity"/>
    <property type="evidence" value="ECO:0007669"/>
    <property type="project" value="TreeGrafter"/>
</dbReference>
<keyword evidence="6" id="KW-1278">Translocase</keyword>
<evidence type="ECO:0000256" key="7">
    <source>
        <dbReference type="ARBA" id="ARBA00034006"/>
    </source>
</evidence>
<evidence type="ECO:0000256" key="4">
    <source>
        <dbReference type="ARBA" id="ARBA00022840"/>
    </source>
</evidence>